<accession>A0AAD8QQS5</accession>
<dbReference type="AlphaFoldDB" id="A0AAD8QQS5"/>
<proteinExistence type="predicted"/>
<feature type="domain" description="Wall-associated receptor kinase galacturonan-binding" evidence="4">
    <location>
        <begin position="44"/>
        <end position="104"/>
    </location>
</feature>
<dbReference type="GO" id="GO:0030247">
    <property type="term" value="F:polysaccharide binding"/>
    <property type="evidence" value="ECO:0007669"/>
    <property type="project" value="InterPro"/>
</dbReference>
<feature type="signal peptide" evidence="3">
    <location>
        <begin position="1"/>
        <end position="31"/>
    </location>
</feature>
<name>A0AAD8QQS5_LOLMU</name>
<comment type="subcellular location">
    <subcellularLocation>
        <location evidence="1">Membrane</location>
        <topology evidence="1">Single-pass membrane protein</topology>
    </subcellularLocation>
</comment>
<keyword evidence="6" id="KW-1185">Reference proteome</keyword>
<sequence length="321" mass="33261">MTISAFSETTAAAAAMMIVVVFVLPLSAGAAAPPPAPAIGMPNCSTSCGDISVPYPFGMGPARCYHSPGFNLTCDNTTSPPRLLLGGILQVHYISLPQSTLLVTRTPGDARVDAGGSGSLFAGGLGDDDGAYIKLSYIGNELILLGCNVRATLRNGNGTTISTCSSLCGDIGPSWYVPSSLGSSMLCTGDACCQAPIVADAGTAGKAAAASYDVKLEWFGRNRTADEERMPTRVFVADKGWFEKKQVSDRLLHPATKYIDVGAPVWLSWEVAEHPSTRANSNITSPSSLVVCEEGEGGGYSACLCPEGYGGNPYIPDGCQG</sequence>
<gene>
    <name evidence="5" type="ORF">QYE76_030670</name>
</gene>
<dbReference type="EMBL" id="JAUUTY010000007">
    <property type="protein sequence ID" value="KAK1606997.1"/>
    <property type="molecule type" value="Genomic_DNA"/>
</dbReference>
<evidence type="ECO:0000256" key="3">
    <source>
        <dbReference type="SAM" id="SignalP"/>
    </source>
</evidence>
<dbReference type="Pfam" id="PF13947">
    <property type="entry name" value="GUB_WAK_bind"/>
    <property type="match status" value="1"/>
</dbReference>
<evidence type="ECO:0000313" key="6">
    <source>
        <dbReference type="Proteomes" id="UP001231189"/>
    </source>
</evidence>
<keyword evidence="2 3" id="KW-0732">Signal</keyword>
<dbReference type="Proteomes" id="UP001231189">
    <property type="component" value="Unassembled WGS sequence"/>
</dbReference>
<evidence type="ECO:0000256" key="1">
    <source>
        <dbReference type="ARBA" id="ARBA00004167"/>
    </source>
</evidence>
<evidence type="ECO:0000313" key="5">
    <source>
        <dbReference type="EMBL" id="KAK1606997.1"/>
    </source>
</evidence>
<protein>
    <recommendedName>
        <fullName evidence="4">Wall-associated receptor kinase galacturonan-binding domain-containing protein</fullName>
    </recommendedName>
</protein>
<dbReference type="InterPro" id="IPR025287">
    <property type="entry name" value="WAK_GUB"/>
</dbReference>
<feature type="chain" id="PRO_5042032778" description="Wall-associated receptor kinase galacturonan-binding domain-containing protein" evidence="3">
    <location>
        <begin position="32"/>
        <end position="321"/>
    </location>
</feature>
<dbReference type="GO" id="GO:0016020">
    <property type="term" value="C:membrane"/>
    <property type="evidence" value="ECO:0007669"/>
    <property type="project" value="UniProtKB-SubCell"/>
</dbReference>
<comment type="caution">
    <text evidence="5">The sequence shown here is derived from an EMBL/GenBank/DDBJ whole genome shotgun (WGS) entry which is preliminary data.</text>
</comment>
<dbReference type="PANTHER" id="PTHR33491">
    <property type="entry name" value="OSJNBA0016N04.9 PROTEIN"/>
    <property type="match status" value="1"/>
</dbReference>
<evidence type="ECO:0000256" key="2">
    <source>
        <dbReference type="ARBA" id="ARBA00022729"/>
    </source>
</evidence>
<evidence type="ECO:0000259" key="4">
    <source>
        <dbReference type="Pfam" id="PF13947"/>
    </source>
</evidence>
<organism evidence="5 6">
    <name type="scientific">Lolium multiflorum</name>
    <name type="common">Italian ryegrass</name>
    <name type="synonym">Lolium perenne subsp. multiflorum</name>
    <dbReference type="NCBI Taxonomy" id="4521"/>
    <lineage>
        <taxon>Eukaryota</taxon>
        <taxon>Viridiplantae</taxon>
        <taxon>Streptophyta</taxon>
        <taxon>Embryophyta</taxon>
        <taxon>Tracheophyta</taxon>
        <taxon>Spermatophyta</taxon>
        <taxon>Magnoliopsida</taxon>
        <taxon>Liliopsida</taxon>
        <taxon>Poales</taxon>
        <taxon>Poaceae</taxon>
        <taxon>BOP clade</taxon>
        <taxon>Pooideae</taxon>
        <taxon>Poodae</taxon>
        <taxon>Poeae</taxon>
        <taxon>Poeae Chloroplast Group 2 (Poeae type)</taxon>
        <taxon>Loliodinae</taxon>
        <taxon>Loliinae</taxon>
        <taxon>Lolium</taxon>
    </lineage>
</organism>
<reference evidence="5" key="1">
    <citation type="submission" date="2023-07" db="EMBL/GenBank/DDBJ databases">
        <title>A chromosome-level genome assembly of Lolium multiflorum.</title>
        <authorList>
            <person name="Chen Y."/>
            <person name="Copetti D."/>
            <person name="Kolliker R."/>
            <person name="Studer B."/>
        </authorList>
    </citation>
    <scope>NUCLEOTIDE SEQUENCE</scope>
    <source>
        <strain evidence="5">02402/16</strain>
        <tissue evidence="5">Leaf</tissue>
    </source>
</reference>